<proteinExistence type="predicted"/>
<name>A0A0A8YYW7_ARUDO</name>
<evidence type="ECO:0000313" key="2">
    <source>
        <dbReference type="EMBL" id="JAD27812.1"/>
    </source>
</evidence>
<protein>
    <submittedName>
        <fullName evidence="2">Uncharacterized protein</fullName>
    </submittedName>
</protein>
<dbReference type="EMBL" id="GBRH01270083">
    <property type="protein sequence ID" value="JAD27812.1"/>
    <property type="molecule type" value="Transcribed_RNA"/>
</dbReference>
<feature type="signal peptide" evidence="1">
    <location>
        <begin position="1"/>
        <end position="19"/>
    </location>
</feature>
<reference evidence="2" key="1">
    <citation type="submission" date="2014-09" db="EMBL/GenBank/DDBJ databases">
        <authorList>
            <person name="Magalhaes I.L.F."/>
            <person name="Oliveira U."/>
            <person name="Santos F.R."/>
            <person name="Vidigal T.H.D.A."/>
            <person name="Brescovit A.D."/>
            <person name="Santos A.J."/>
        </authorList>
    </citation>
    <scope>NUCLEOTIDE SEQUENCE</scope>
    <source>
        <tissue evidence="2">Shoot tissue taken approximately 20 cm above the soil surface</tissue>
    </source>
</reference>
<sequence length="36" mass="4113">MLELCIGSCLCCYLWTVGAIVQCQNLKLQINYFSIQ</sequence>
<keyword evidence="1" id="KW-0732">Signal</keyword>
<accession>A0A0A8YYW7</accession>
<reference evidence="2" key="2">
    <citation type="journal article" date="2015" name="Data Brief">
        <title>Shoot transcriptome of the giant reed, Arundo donax.</title>
        <authorList>
            <person name="Barrero R.A."/>
            <person name="Guerrero F.D."/>
            <person name="Moolhuijzen P."/>
            <person name="Goolsby J.A."/>
            <person name="Tidwell J."/>
            <person name="Bellgard S.E."/>
            <person name="Bellgard M.I."/>
        </authorList>
    </citation>
    <scope>NUCLEOTIDE SEQUENCE</scope>
    <source>
        <tissue evidence="2">Shoot tissue taken approximately 20 cm above the soil surface</tissue>
    </source>
</reference>
<evidence type="ECO:0000256" key="1">
    <source>
        <dbReference type="SAM" id="SignalP"/>
    </source>
</evidence>
<feature type="chain" id="PRO_5002059826" evidence="1">
    <location>
        <begin position="20"/>
        <end position="36"/>
    </location>
</feature>
<dbReference type="AlphaFoldDB" id="A0A0A8YYW7"/>
<organism evidence="2">
    <name type="scientific">Arundo donax</name>
    <name type="common">Giant reed</name>
    <name type="synonym">Donax arundinaceus</name>
    <dbReference type="NCBI Taxonomy" id="35708"/>
    <lineage>
        <taxon>Eukaryota</taxon>
        <taxon>Viridiplantae</taxon>
        <taxon>Streptophyta</taxon>
        <taxon>Embryophyta</taxon>
        <taxon>Tracheophyta</taxon>
        <taxon>Spermatophyta</taxon>
        <taxon>Magnoliopsida</taxon>
        <taxon>Liliopsida</taxon>
        <taxon>Poales</taxon>
        <taxon>Poaceae</taxon>
        <taxon>PACMAD clade</taxon>
        <taxon>Arundinoideae</taxon>
        <taxon>Arundineae</taxon>
        <taxon>Arundo</taxon>
    </lineage>
</organism>